<keyword evidence="6" id="KW-0560">Oxidoreductase</keyword>
<sequence>MLRLFPVLAALVALPSTLAVSGITNDPSTVSNQSFDYVIVGGGLGGLVVANRLSEDPNISVLVIEAGEDNRDDERVYDPYQYSVAFGTELDWNWPSSQGRYIHGQVARLSGEPKLTPFFRRGKTLGGSTSINGLAQTRGHKAQYDALATFLGGDDNNGRWNWNGMYLGMLKSEGFSAPNSQQQDAGASSNGAYHNTSGPVQVTYPDGIYHGPQQKYFKEVVSTNFSVASSPDADGGSANVVAFHPNTMDWSDNDHRSSSATAYFSPVSSRSNLAILTAHLATKIVLSSTNSSVKATGVEFASSSGDENSDRWTVNANKEVIVSAGAIQTPALLQLSGIGEKSLLEGLGIDTVVESNGVGKNLQEQTMDSVGWTPVDDFDADGQGPSNVIAYPSFLGITSSSNVDIAQKITDQLDSYAQDAYDNGAFISVDAASDYFNIQKGLMLNSSVGLVELFFDTGFPNGGLGVDMWSLLPFSRGHVKIASTNPFDYPDIDPRYFAAEVDMDIQIAGVRMARKIFQTAPLKSIVTEENAPGYDSVPEDGNGGSDEDWKNWIEDGFASVHHPIATCSMMSQDLGGVVGSDLKVYGTENLRIVDASVLPIQFSAHLSATLYGLAENAADM</sequence>
<gene>
    <name evidence="11" type="ORF">L202_02878</name>
</gene>
<dbReference type="SUPFAM" id="SSF54373">
    <property type="entry name" value="FAD-linked reductases, C-terminal domain"/>
    <property type="match status" value="1"/>
</dbReference>
<feature type="signal peptide" evidence="9">
    <location>
        <begin position="1"/>
        <end position="19"/>
    </location>
</feature>
<dbReference type="Pfam" id="PF05199">
    <property type="entry name" value="GMC_oxred_C"/>
    <property type="match status" value="1"/>
</dbReference>
<dbReference type="InterPro" id="IPR012132">
    <property type="entry name" value="GMC_OxRdtase"/>
</dbReference>
<accession>A0A1E3HWP8</accession>
<dbReference type="STRING" id="1295533.A0A1E3HWP8"/>
<dbReference type="GO" id="GO:0050660">
    <property type="term" value="F:flavin adenine dinucleotide binding"/>
    <property type="evidence" value="ECO:0007669"/>
    <property type="project" value="InterPro"/>
</dbReference>
<dbReference type="InterPro" id="IPR036188">
    <property type="entry name" value="FAD/NAD-bd_sf"/>
</dbReference>
<dbReference type="GeneID" id="30154187"/>
<dbReference type="SUPFAM" id="SSF51905">
    <property type="entry name" value="FAD/NAD(P)-binding domain"/>
    <property type="match status" value="1"/>
</dbReference>
<dbReference type="Pfam" id="PF00732">
    <property type="entry name" value="GMC_oxred_N"/>
    <property type="match status" value="1"/>
</dbReference>
<evidence type="ECO:0000313" key="12">
    <source>
        <dbReference type="Proteomes" id="UP000094065"/>
    </source>
</evidence>
<dbReference type="RefSeq" id="XP_018995280.1">
    <property type="nucleotide sequence ID" value="XM_019136611.1"/>
</dbReference>
<evidence type="ECO:0000256" key="7">
    <source>
        <dbReference type="PIRSR" id="PIRSR000137-1"/>
    </source>
</evidence>
<comment type="similarity">
    <text evidence="2">Belongs to the GMC oxidoreductase family.</text>
</comment>
<feature type="domain" description="Glucose-methanol-choline oxidoreductase N-terminal" evidence="10">
    <location>
        <begin position="325"/>
        <end position="339"/>
    </location>
</feature>
<name>A0A1E3HWP8_9TREE</name>
<dbReference type="InterPro" id="IPR000172">
    <property type="entry name" value="GMC_OxRdtase_N"/>
</dbReference>
<proteinExistence type="inferred from homology"/>
<dbReference type="Proteomes" id="UP000094065">
    <property type="component" value="Unassembled WGS sequence"/>
</dbReference>
<dbReference type="PROSITE" id="PS00624">
    <property type="entry name" value="GMC_OXRED_2"/>
    <property type="match status" value="1"/>
</dbReference>
<organism evidence="11 12">
    <name type="scientific">Cryptococcus amylolentus CBS 6039</name>
    <dbReference type="NCBI Taxonomy" id="1295533"/>
    <lineage>
        <taxon>Eukaryota</taxon>
        <taxon>Fungi</taxon>
        <taxon>Dikarya</taxon>
        <taxon>Basidiomycota</taxon>
        <taxon>Agaricomycotina</taxon>
        <taxon>Tremellomycetes</taxon>
        <taxon>Tremellales</taxon>
        <taxon>Cryptococcaceae</taxon>
        <taxon>Cryptococcus</taxon>
    </lineage>
</organism>
<dbReference type="PANTHER" id="PTHR11552:SF201">
    <property type="entry name" value="GLUCOSE-METHANOL-CHOLINE OXIDOREDUCTASE N-TERMINAL DOMAIN-CONTAINING PROTEIN"/>
    <property type="match status" value="1"/>
</dbReference>
<dbReference type="AlphaFoldDB" id="A0A1E3HWP8"/>
<evidence type="ECO:0000313" key="11">
    <source>
        <dbReference type="EMBL" id="ODN80714.1"/>
    </source>
</evidence>
<evidence type="ECO:0000256" key="9">
    <source>
        <dbReference type="SAM" id="SignalP"/>
    </source>
</evidence>
<evidence type="ECO:0000256" key="3">
    <source>
        <dbReference type="ARBA" id="ARBA00022630"/>
    </source>
</evidence>
<reference evidence="11 12" key="1">
    <citation type="submission" date="2016-06" db="EMBL/GenBank/DDBJ databases">
        <title>Evolution of pathogenesis and genome organization in the Tremellales.</title>
        <authorList>
            <person name="Cuomo C."/>
            <person name="Litvintseva A."/>
            <person name="Heitman J."/>
            <person name="Chen Y."/>
            <person name="Sun S."/>
            <person name="Springer D."/>
            <person name="Dromer F."/>
            <person name="Young S."/>
            <person name="Zeng Q."/>
            <person name="Chapman S."/>
            <person name="Gujja S."/>
            <person name="Saif S."/>
            <person name="Birren B."/>
        </authorList>
    </citation>
    <scope>NUCLEOTIDE SEQUENCE [LARGE SCALE GENOMIC DNA]</scope>
    <source>
        <strain evidence="11 12">CBS 6039</strain>
    </source>
</reference>
<dbReference type="InterPro" id="IPR027424">
    <property type="entry name" value="Glucose_Oxidase_domain_2"/>
</dbReference>
<dbReference type="OrthoDB" id="269227at2759"/>
<keyword evidence="5" id="KW-0274">FAD</keyword>
<dbReference type="Gene3D" id="3.30.560.10">
    <property type="entry name" value="Glucose Oxidase, domain 3"/>
    <property type="match status" value="1"/>
</dbReference>
<feature type="active site" description="Proton donor" evidence="7">
    <location>
        <position position="562"/>
    </location>
</feature>
<dbReference type="Gene3D" id="4.10.450.10">
    <property type="entry name" value="Glucose Oxidase, domain 2"/>
    <property type="match status" value="1"/>
</dbReference>
<evidence type="ECO:0000256" key="8">
    <source>
        <dbReference type="SAM" id="MobiDB-lite"/>
    </source>
</evidence>
<dbReference type="PANTHER" id="PTHR11552">
    <property type="entry name" value="GLUCOSE-METHANOL-CHOLINE GMC OXIDOREDUCTASE"/>
    <property type="match status" value="1"/>
</dbReference>
<feature type="active site" description="Proton acceptor" evidence="7">
    <location>
        <position position="605"/>
    </location>
</feature>
<feature type="chain" id="PRO_5009129415" description="Glucose-methanol-choline oxidoreductase N-terminal domain-containing protein" evidence="9">
    <location>
        <begin position="20"/>
        <end position="620"/>
    </location>
</feature>
<dbReference type="PIRSF" id="PIRSF000137">
    <property type="entry name" value="Alcohol_oxidase"/>
    <property type="match status" value="1"/>
</dbReference>
<dbReference type="Gene3D" id="3.50.50.60">
    <property type="entry name" value="FAD/NAD(P)-binding domain"/>
    <property type="match status" value="1"/>
</dbReference>
<evidence type="ECO:0000256" key="6">
    <source>
        <dbReference type="ARBA" id="ARBA00023002"/>
    </source>
</evidence>
<keyword evidence="4 9" id="KW-0732">Signal</keyword>
<keyword evidence="12" id="KW-1185">Reference proteome</keyword>
<comment type="cofactor">
    <cofactor evidence="1">
        <name>FAD</name>
        <dbReference type="ChEBI" id="CHEBI:57692"/>
    </cofactor>
</comment>
<evidence type="ECO:0000256" key="4">
    <source>
        <dbReference type="ARBA" id="ARBA00022729"/>
    </source>
</evidence>
<evidence type="ECO:0000256" key="2">
    <source>
        <dbReference type="ARBA" id="ARBA00010790"/>
    </source>
</evidence>
<feature type="region of interest" description="Disordered" evidence="8">
    <location>
        <begin position="177"/>
        <end position="197"/>
    </location>
</feature>
<protein>
    <recommendedName>
        <fullName evidence="10">Glucose-methanol-choline oxidoreductase N-terminal domain-containing protein</fullName>
    </recommendedName>
</protein>
<dbReference type="GO" id="GO:0016614">
    <property type="term" value="F:oxidoreductase activity, acting on CH-OH group of donors"/>
    <property type="evidence" value="ECO:0007669"/>
    <property type="project" value="InterPro"/>
</dbReference>
<evidence type="ECO:0000259" key="10">
    <source>
        <dbReference type="PROSITE" id="PS00624"/>
    </source>
</evidence>
<dbReference type="InterPro" id="IPR007867">
    <property type="entry name" value="GMC_OxRtase_C"/>
</dbReference>
<evidence type="ECO:0000256" key="1">
    <source>
        <dbReference type="ARBA" id="ARBA00001974"/>
    </source>
</evidence>
<dbReference type="EMBL" id="AWGJ01000004">
    <property type="protein sequence ID" value="ODN80714.1"/>
    <property type="molecule type" value="Genomic_DNA"/>
</dbReference>
<keyword evidence="3" id="KW-0285">Flavoprotein</keyword>
<evidence type="ECO:0000256" key="5">
    <source>
        <dbReference type="ARBA" id="ARBA00022827"/>
    </source>
</evidence>
<comment type="caution">
    <text evidence="11">The sequence shown here is derived from an EMBL/GenBank/DDBJ whole genome shotgun (WGS) entry which is preliminary data.</text>
</comment>